<evidence type="ECO:0000256" key="6">
    <source>
        <dbReference type="RuleBase" id="RU366058"/>
    </source>
</evidence>
<dbReference type="KEGG" id="dpd:Deipe_2995"/>
<keyword evidence="2 6" id="KW-1003">Cell membrane</keyword>
<keyword evidence="10" id="KW-1185">Reference proteome</keyword>
<dbReference type="HOGENOM" id="CLU_038944_8_0_0"/>
<evidence type="ECO:0000256" key="4">
    <source>
        <dbReference type="ARBA" id="ARBA00022989"/>
    </source>
</evidence>
<dbReference type="EMBL" id="CP003382">
    <property type="protein sequence ID" value="AFZ68446.1"/>
    <property type="molecule type" value="Genomic_DNA"/>
</dbReference>
<evidence type="ECO:0000256" key="5">
    <source>
        <dbReference type="ARBA" id="ARBA00023136"/>
    </source>
</evidence>
<accession>L0A3M2</accession>
<dbReference type="InterPro" id="IPR032816">
    <property type="entry name" value="VTT_dom"/>
</dbReference>
<gene>
    <name evidence="9" type="ordered locus">Deipe_2995</name>
</gene>
<protein>
    <recommendedName>
        <fullName evidence="6">TVP38/TMEM64 family membrane protein</fullName>
    </recommendedName>
</protein>
<evidence type="ECO:0000256" key="3">
    <source>
        <dbReference type="ARBA" id="ARBA00022692"/>
    </source>
</evidence>
<reference evidence="10" key="1">
    <citation type="submission" date="2012-03" db="EMBL/GenBank/DDBJ databases">
        <title>Complete sequence of chromosome of Deinococcus peraridilitoris DSM 19664.</title>
        <authorList>
            <person name="Lucas S."/>
            <person name="Copeland A."/>
            <person name="Lapidus A."/>
            <person name="Glavina del Rio T."/>
            <person name="Dalin E."/>
            <person name="Tice H."/>
            <person name="Bruce D."/>
            <person name="Goodwin L."/>
            <person name="Pitluck S."/>
            <person name="Peters L."/>
            <person name="Mikhailova N."/>
            <person name="Lu M."/>
            <person name="Kyrpides N."/>
            <person name="Mavromatis K."/>
            <person name="Ivanova N."/>
            <person name="Brettin T."/>
            <person name="Detter J.C."/>
            <person name="Han C."/>
            <person name="Larimer F."/>
            <person name="Land M."/>
            <person name="Hauser L."/>
            <person name="Markowitz V."/>
            <person name="Cheng J.-F."/>
            <person name="Hugenholtz P."/>
            <person name="Woyke T."/>
            <person name="Wu D."/>
            <person name="Pukall R."/>
            <person name="Steenblock K."/>
            <person name="Brambilla E."/>
            <person name="Klenk H.-P."/>
            <person name="Eisen J.A."/>
        </authorList>
    </citation>
    <scope>NUCLEOTIDE SEQUENCE [LARGE SCALE GENOMIC DNA]</scope>
    <source>
        <strain evidence="10">DSM 19664 / LMG 22246 / CIP 109416 / KR-200</strain>
    </source>
</reference>
<sequence>MKRMAPSPAPPSQDNVPEVPTPARPREVGTEKTSSVPWLEWTALLVLISGIMGAYFFVPAVQQSAQEAFAAVASGEDAQIRAWADSLGVWGPLTILALQLLQVVLAVIPALPLMILSVLGYGPLWGGLLAWGGLLLACAFGYWIGRTFGQVAVDRFVKPRTARSVQDFVERYGAWAIVAARFSPLFPADAVSFVAGLSRLGFRRYLLASAVGTLPVTLLLIFLGSDVKRLLGGLVVASLLVLVLFSVYVVRDRRRLRNGALPQE</sequence>
<evidence type="ECO:0000256" key="2">
    <source>
        <dbReference type="ARBA" id="ARBA00022475"/>
    </source>
</evidence>
<dbReference type="PANTHER" id="PTHR12677">
    <property type="entry name" value="GOLGI APPARATUS MEMBRANE PROTEIN TVP38-RELATED"/>
    <property type="match status" value="1"/>
</dbReference>
<dbReference type="STRING" id="937777.Deipe_2995"/>
<feature type="transmembrane region" description="Helical" evidence="6">
    <location>
        <begin position="38"/>
        <end position="58"/>
    </location>
</feature>
<name>L0A3M2_DEIPD</name>
<dbReference type="PANTHER" id="PTHR12677:SF59">
    <property type="entry name" value="GOLGI APPARATUS MEMBRANE PROTEIN TVP38-RELATED"/>
    <property type="match status" value="1"/>
</dbReference>
<dbReference type="Pfam" id="PF09335">
    <property type="entry name" value="VTT_dom"/>
    <property type="match status" value="1"/>
</dbReference>
<organism evidence="9 10">
    <name type="scientific">Deinococcus peraridilitoris (strain DSM 19664 / LMG 22246 / CIP 109416 / KR-200)</name>
    <dbReference type="NCBI Taxonomy" id="937777"/>
    <lineage>
        <taxon>Bacteria</taxon>
        <taxon>Thermotogati</taxon>
        <taxon>Deinococcota</taxon>
        <taxon>Deinococci</taxon>
        <taxon>Deinococcales</taxon>
        <taxon>Deinococcaceae</taxon>
        <taxon>Deinococcus</taxon>
    </lineage>
</organism>
<feature type="domain" description="VTT" evidence="8">
    <location>
        <begin position="108"/>
        <end position="225"/>
    </location>
</feature>
<evidence type="ECO:0000313" key="10">
    <source>
        <dbReference type="Proteomes" id="UP000010467"/>
    </source>
</evidence>
<evidence type="ECO:0000256" key="7">
    <source>
        <dbReference type="SAM" id="MobiDB-lite"/>
    </source>
</evidence>
<feature type="region of interest" description="Disordered" evidence="7">
    <location>
        <begin position="1"/>
        <end position="31"/>
    </location>
</feature>
<evidence type="ECO:0000259" key="8">
    <source>
        <dbReference type="Pfam" id="PF09335"/>
    </source>
</evidence>
<evidence type="ECO:0000256" key="1">
    <source>
        <dbReference type="ARBA" id="ARBA00004651"/>
    </source>
</evidence>
<keyword evidence="4 6" id="KW-1133">Transmembrane helix</keyword>
<comment type="caution">
    <text evidence="6">Lacks conserved residue(s) required for the propagation of feature annotation.</text>
</comment>
<feature type="transmembrane region" description="Helical" evidence="6">
    <location>
        <begin position="205"/>
        <end position="224"/>
    </location>
</feature>
<dbReference type="Proteomes" id="UP000010467">
    <property type="component" value="Chromosome"/>
</dbReference>
<comment type="subcellular location">
    <subcellularLocation>
        <location evidence="1 6">Cell membrane</location>
        <topology evidence="1 6">Multi-pass membrane protein</topology>
    </subcellularLocation>
</comment>
<dbReference type="AlphaFoldDB" id="L0A3M2"/>
<comment type="similarity">
    <text evidence="6">Belongs to the TVP38/TMEM64 family.</text>
</comment>
<feature type="transmembrane region" description="Helical" evidence="6">
    <location>
        <begin position="230"/>
        <end position="250"/>
    </location>
</feature>
<evidence type="ECO:0000313" key="9">
    <source>
        <dbReference type="EMBL" id="AFZ68446.1"/>
    </source>
</evidence>
<keyword evidence="5 6" id="KW-0472">Membrane</keyword>
<dbReference type="eggNOG" id="COG0398">
    <property type="taxonomic scope" value="Bacteria"/>
</dbReference>
<dbReference type="GO" id="GO:0005886">
    <property type="term" value="C:plasma membrane"/>
    <property type="evidence" value="ECO:0007669"/>
    <property type="project" value="UniProtKB-SubCell"/>
</dbReference>
<proteinExistence type="inferred from homology"/>
<dbReference type="PATRIC" id="fig|937777.3.peg.3011"/>
<dbReference type="InterPro" id="IPR015414">
    <property type="entry name" value="TMEM64"/>
</dbReference>
<feature type="transmembrane region" description="Helical" evidence="6">
    <location>
        <begin position="128"/>
        <end position="145"/>
    </location>
</feature>
<keyword evidence="3 6" id="KW-0812">Transmembrane</keyword>